<dbReference type="Proteomes" id="UP000318126">
    <property type="component" value="Unassembled WGS sequence"/>
</dbReference>
<reference evidence="2" key="1">
    <citation type="submission" date="2019-07" db="EMBL/GenBank/DDBJ databases">
        <title>Shewanella sp. YLB-08 draft genomic sequence.</title>
        <authorList>
            <person name="Yu L."/>
        </authorList>
    </citation>
    <scope>NUCLEOTIDE SEQUENCE [LARGE SCALE GENOMIC DNA]</scope>
    <source>
        <strain evidence="2">JCM 20706</strain>
    </source>
</reference>
<comment type="caution">
    <text evidence="1">The sequence shown here is derived from an EMBL/GenBank/DDBJ whole genome shotgun (WGS) entry which is preliminary data.</text>
</comment>
<organism evidence="1 2">
    <name type="scientific">Shewanella hanedai</name>
    <name type="common">Alteromonas hanedai</name>
    <dbReference type="NCBI Taxonomy" id="25"/>
    <lineage>
        <taxon>Bacteria</taxon>
        <taxon>Pseudomonadati</taxon>
        <taxon>Pseudomonadota</taxon>
        <taxon>Gammaproteobacteria</taxon>
        <taxon>Alteromonadales</taxon>
        <taxon>Shewanellaceae</taxon>
        <taxon>Shewanella</taxon>
    </lineage>
</organism>
<accession>A0A553JJ41</accession>
<gene>
    <name evidence="1" type="ORF">FN961_20275</name>
</gene>
<evidence type="ECO:0000313" key="1">
    <source>
        <dbReference type="EMBL" id="TRY12483.1"/>
    </source>
</evidence>
<keyword evidence="2" id="KW-1185">Reference proteome</keyword>
<dbReference type="InterPro" id="IPR024250">
    <property type="entry name" value="DUF2711"/>
</dbReference>
<protein>
    <submittedName>
        <fullName evidence="1">DUF2711 family protein</fullName>
    </submittedName>
</protein>
<dbReference type="OrthoDB" id="9151069at2"/>
<evidence type="ECO:0000313" key="2">
    <source>
        <dbReference type="Proteomes" id="UP000318126"/>
    </source>
</evidence>
<dbReference type="AlphaFoldDB" id="A0A553JJ41"/>
<dbReference type="EMBL" id="VKGK01000032">
    <property type="protein sequence ID" value="TRY12483.1"/>
    <property type="molecule type" value="Genomic_DNA"/>
</dbReference>
<proteinExistence type="predicted"/>
<dbReference type="Pfam" id="PF10924">
    <property type="entry name" value="DUF2711"/>
    <property type="match status" value="1"/>
</dbReference>
<sequence length="235" mass="26977">MKGKIVVKKKILPTFDIYASFPSDDLILDYYKNRFNSVFIAYHQFYKPDNIPMNKFEGDDFPTNAEIRSGCTAISWAEIISKVSLNTPSEMDVGLRTHIGGLKRQFENKAFSDAIRQFSKETSISIPDEGCICPFVEGKLLSALHELGYEWLWVGDEFGIERRLKWIEDILIKDELPYSACSYTPNKKILIATHWDSHCTFICANNKLLTSLINKAEIEGFYCDERTKVYWGVGN</sequence>
<name>A0A553JJ41_SHEHA</name>